<comment type="caution">
    <text evidence="1">The sequence shown here is derived from an EMBL/GenBank/DDBJ whole genome shotgun (WGS) entry which is preliminary data.</text>
</comment>
<dbReference type="Proteomes" id="UP001139700">
    <property type="component" value="Unassembled WGS sequence"/>
</dbReference>
<proteinExistence type="predicted"/>
<dbReference type="GO" id="GO:0110001">
    <property type="term" value="C:toxin-antitoxin complex"/>
    <property type="evidence" value="ECO:0007669"/>
    <property type="project" value="InterPro"/>
</dbReference>
<evidence type="ECO:0000313" key="2">
    <source>
        <dbReference type="Proteomes" id="UP001139700"/>
    </source>
</evidence>
<gene>
    <name evidence="1" type="ORF">LXM24_00915</name>
</gene>
<dbReference type="Pfam" id="PF09907">
    <property type="entry name" value="HigB_toxin"/>
    <property type="match status" value="1"/>
</dbReference>
<protein>
    <submittedName>
        <fullName evidence="1">Type II toxin-antitoxin system HigB family toxin</fullName>
    </submittedName>
</protein>
<dbReference type="RefSeq" id="WP_234611140.1">
    <property type="nucleotide sequence ID" value="NZ_CP098806.1"/>
</dbReference>
<name>A0A9X1P4E8_9BACT</name>
<dbReference type="EMBL" id="JAJTTA010000001">
    <property type="protein sequence ID" value="MCF0038626.1"/>
    <property type="molecule type" value="Genomic_DNA"/>
</dbReference>
<sequence>MRVHLIKRATIEDFVVSNPQCRSSFGDWLTKVKYADWDKPEDIKGTFGFADLLGTGTNRVVFNIAGNNYRMICTYVFGERQAHLFVCWIGTHATYTTLCKEQRQYHVNAY</sequence>
<accession>A0A9X1P4E8</accession>
<evidence type="ECO:0000313" key="1">
    <source>
        <dbReference type="EMBL" id="MCF0038626.1"/>
    </source>
</evidence>
<organism evidence="1 2">
    <name type="scientific">Dyadobacter fanqingshengii</name>
    <dbReference type="NCBI Taxonomy" id="2906443"/>
    <lineage>
        <taxon>Bacteria</taxon>
        <taxon>Pseudomonadati</taxon>
        <taxon>Bacteroidota</taxon>
        <taxon>Cytophagia</taxon>
        <taxon>Cytophagales</taxon>
        <taxon>Spirosomataceae</taxon>
        <taxon>Dyadobacter</taxon>
    </lineage>
</organism>
<dbReference type="InterPro" id="IPR018669">
    <property type="entry name" value="Toxin_HigB"/>
</dbReference>
<dbReference type="AlphaFoldDB" id="A0A9X1P4E8"/>
<reference evidence="1" key="1">
    <citation type="submission" date="2021-12" db="EMBL/GenBank/DDBJ databases">
        <title>Novel species in genus Dyadobacter.</title>
        <authorList>
            <person name="Ma C."/>
        </authorList>
    </citation>
    <scope>NUCLEOTIDE SEQUENCE</scope>
    <source>
        <strain evidence="1">CY399</strain>
    </source>
</reference>
<keyword evidence="2" id="KW-1185">Reference proteome</keyword>
<dbReference type="GO" id="GO:0003723">
    <property type="term" value="F:RNA binding"/>
    <property type="evidence" value="ECO:0007669"/>
    <property type="project" value="InterPro"/>
</dbReference>
<dbReference type="GO" id="GO:0004519">
    <property type="term" value="F:endonuclease activity"/>
    <property type="evidence" value="ECO:0007669"/>
    <property type="project" value="InterPro"/>
</dbReference>